<gene>
    <name evidence="1" type="ORF">Cha6605_3225</name>
</gene>
<keyword evidence="2" id="KW-1185">Reference proteome</keyword>
<organism evidence="1 2">
    <name type="scientific">Chamaesiphon minutus (strain ATCC 27169 / PCC 6605)</name>
    <dbReference type="NCBI Taxonomy" id="1173020"/>
    <lineage>
        <taxon>Bacteria</taxon>
        <taxon>Bacillati</taxon>
        <taxon>Cyanobacteriota</taxon>
        <taxon>Cyanophyceae</taxon>
        <taxon>Gomontiellales</taxon>
        <taxon>Chamaesiphonaceae</taxon>
        <taxon>Chamaesiphon</taxon>
    </lineage>
</organism>
<proteinExistence type="predicted"/>
<evidence type="ECO:0000313" key="1">
    <source>
        <dbReference type="EMBL" id="AFY94235.1"/>
    </source>
</evidence>
<dbReference type="AlphaFoldDB" id="K9UHF5"/>
<reference evidence="1 2" key="1">
    <citation type="submission" date="2012-05" db="EMBL/GenBank/DDBJ databases">
        <title>Finished chromosome of genome of Chamaesiphon sp. PCC 6605.</title>
        <authorList>
            <consortium name="US DOE Joint Genome Institute"/>
            <person name="Gugger M."/>
            <person name="Coursin T."/>
            <person name="Rippka R."/>
            <person name="Tandeau De Marsac N."/>
            <person name="Huntemann M."/>
            <person name="Wei C.-L."/>
            <person name="Han J."/>
            <person name="Detter J.C."/>
            <person name="Han C."/>
            <person name="Tapia R."/>
            <person name="Chen A."/>
            <person name="Kyrpides N."/>
            <person name="Mavromatis K."/>
            <person name="Markowitz V."/>
            <person name="Szeto E."/>
            <person name="Ivanova N."/>
            <person name="Pagani I."/>
            <person name="Pati A."/>
            <person name="Goodwin L."/>
            <person name="Nordberg H.P."/>
            <person name="Cantor M.N."/>
            <person name="Hua S.X."/>
            <person name="Woyke T."/>
            <person name="Kerfeld C.A."/>
        </authorList>
    </citation>
    <scope>NUCLEOTIDE SEQUENCE [LARGE SCALE GENOMIC DNA]</scope>
    <source>
        <strain evidence="2">ATCC 27169 / PCC 6605</strain>
    </source>
</reference>
<name>K9UHF5_CHAP6</name>
<dbReference type="STRING" id="1173020.Cha6605_3225"/>
<accession>K9UHF5</accession>
<dbReference type="EMBL" id="CP003600">
    <property type="protein sequence ID" value="AFY94235.1"/>
    <property type="molecule type" value="Genomic_DNA"/>
</dbReference>
<dbReference type="HOGENOM" id="CLU_3306829_0_0_3"/>
<dbReference type="Proteomes" id="UP000010366">
    <property type="component" value="Chromosome"/>
</dbReference>
<evidence type="ECO:0000313" key="2">
    <source>
        <dbReference type="Proteomes" id="UP000010366"/>
    </source>
</evidence>
<dbReference type="KEGG" id="cmp:Cha6605_3225"/>
<sequence>MSPVPETDRQLSLTEIRSKDLAIIGAKSIGRCMVLMVQF</sequence>
<protein>
    <submittedName>
        <fullName evidence="1">Uncharacterized protein</fullName>
    </submittedName>
</protein>